<dbReference type="GO" id="GO:0006564">
    <property type="term" value="P:L-serine biosynthetic process"/>
    <property type="evidence" value="ECO:0007669"/>
    <property type="project" value="UniProtKB-KW"/>
</dbReference>
<dbReference type="InterPro" id="IPR006139">
    <property type="entry name" value="D-isomer_2_OHA_DH_cat_dom"/>
</dbReference>
<dbReference type="Gene3D" id="3.40.50.720">
    <property type="entry name" value="NAD(P)-binding Rossmann-like Domain"/>
    <property type="match status" value="2"/>
</dbReference>
<comment type="caution">
    <text evidence="16">The sequence shown here is derived from an EMBL/GenBank/DDBJ whole genome shotgun (WGS) entry which is preliminary data.</text>
</comment>
<dbReference type="Gene3D" id="3.30.70.260">
    <property type="match status" value="1"/>
</dbReference>
<evidence type="ECO:0000256" key="4">
    <source>
        <dbReference type="ARBA" id="ARBA00013001"/>
    </source>
</evidence>
<dbReference type="InterPro" id="IPR002912">
    <property type="entry name" value="ACT_dom"/>
</dbReference>
<dbReference type="InterPro" id="IPR029753">
    <property type="entry name" value="D-isomer_DH_CS"/>
</dbReference>
<comment type="catalytic activity">
    <reaction evidence="13">
        <text>(2R)-3-phosphoglycerate + NAD(+) = 3-phosphooxypyruvate + NADH + H(+)</text>
        <dbReference type="Rhea" id="RHEA:12641"/>
        <dbReference type="ChEBI" id="CHEBI:15378"/>
        <dbReference type="ChEBI" id="CHEBI:18110"/>
        <dbReference type="ChEBI" id="CHEBI:57540"/>
        <dbReference type="ChEBI" id="CHEBI:57945"/>
        <dbReference type="ChEBI" id="CHEBI:58272"/>
        <dbReference type="EC" id="1.1.1.95"/>
    </reaction>
</comment>
<dbReference type="Proteomes" id="UP001336250">
    <property type="component" value="Unassembled WGS sequence"/>
</dbReference>
<dbReference type="InterPro" id="IPR029752">
    <property type="entry name" value="D-isomer_DH_CS1"/>
</dbReference>
<keyword evidence="8 14" id="KW-0560">Oxidoreductase</keyword>
<dbReference type="InterPro" id="IPR036291">
    <property type="entry name" value="NAD(P)-bd_dom_sf"/>
</dbReference>
<evidence type="ECO:0000256" key="1">
    <source>
        <dbReference type="ARBA" id="ARBA00003800"/>
    </source>
</evidence>
<dbReference type="PROSITE" id="PS51671">
    <property type="entry name" value="ACT"/>
    <property type="match status" value="1"/>
</dbReference>
<dbReference type="GO" id="GO:0047545">
    <property type="term" value="F:(S)-2-hydroxyglutarate dehydrogenase activity"/>
    <property type="evidence" value="ECO:0007669"/>
    <property type="project" value="UniProtKB-ARBA"/>
</dbReference>
<dbReference type="AlphaFoldDB" id="A0AAW9QAR8"/>
<evidence type="ECO:0000256" key="3">
    <source>
        <dbReference type="ARBA" id="ARBA00005854"/>
    </source>
</evidence>
<evidence type="ECO:0000256" key="10">
    <source>
        <dbReference type="ARBA" id="ARBA00023299"/>
    </source>
</evidence>
<sequence>MTQRLSVAKDKLKFVLLEGIHATAVEALQSDGYTQIVTSPKALSGDALVETIRDAHFLGIRSRTNLTAEVLAQAPKLAAVGCFCIGTNQVDLLAAMRQGVPVFNAPFSNTRSVAELVLAETILLMRGIPQKNAQQHRGGWDKSAAGSYEVRGKTLGIVGYGHIGTQIGVLAEQLGMQVVFHDIEAKLTLGNARQLASLDELLAAADVVTLHVPETEGTKDLIGAAQLARMKPGSHLINASRGTVVDIDALADALARKHLAGAAIDVFPVEPKGNDAVFESPLTRFENVILTPHIGGSTAEAQANIGREVAAKLIRYSNNGSTVSAVNFPEVALPEHTGRSRLLHIHRNVPGVLAHVNERFSQAGINIAAQYLRTNDEVGYVVIDVDSATSDAALSQLCSVPGTIRCRVLY</sequence>
<dbReference type="RefSeq" id="WP_332292507.1">
    <property type="nucleotide sequence ID" value="NZ_JAZIBG010000049.1"/>
</dbReference>
<dbReference type="PANTHER" id="PTHR42789:SF1">
    <property type="entry name" value="D-ISOMER SPECIFIC 2-HYDROXYACID DEHYDROGENASE FAMILY PROTEIN (AFU_ORTHOLOGUE AFUA_6G10090)"/>
    <property type="match status" value="1"/>
</dbReference>
<protein>
    <recommendedName>
        <fullName evidence="6">D-3-phosphoglycerate dehydrogenase</fullName>
        <ecNumber evidence="4">1.1.1.399</ecNumber>
        <ecNumber evidence="5">1.1.1.95</ecNumber>
    </recommendedName>
    <alternativeName>
        <fullName evidence="11">2-oxoglutarate reductase</fullName>
    </alternativeName>
</protein>
<accession>A0AAW9QAR8</accession>
<dbReference type="InterPro" id="IPR050857">
    <property type="entry name" value="D-2-hydroxyacid_DH"/>
</dbReference>
<dbReference type="Pfam" id="PF22629">
    <property type="entry name" value="ACT_AHAS_ss"/>
    <property type="match status" value="1"/>
</dbReference>
<dbReference type="NCBIfam" id="NF008759">
    <property type="entry name" value="PRK11790.1"/>
    <property type="match status" value="1"/>
</dbReference>
<name>A0AAW9QAR8_9BURK</name>
<evidence type="ECO:0000256" key="5">
    <source>
        <dbReference type="ARBA" id="ARBA00013143"/>
    </source>
</evidence>
<proteinExistence type="inferred from homology"/>
<evidence type="ECO:0000259" key="15">
    <source>
        <dbReference type="PROSITE" id="PS51671"/>
    </source>
</evidence>
<evidence type="ECO:0000256" key="9">
    <source>
        <dbReference type="ARBA" id="ARBA00023027"/>
    </source>
</evidence>
<gene>
    <name evidence="16" type="primary">serA</name>
    <name evidence="16" type="ORF">V4F39_23505</name>
</gene>
<evidence type="ECO:0000256" key="2">
    <source>
        <dbReference type="ARBA" id="ARBA00005216"/>
    </source>
</evidence>
<comment type="function">
    <text evidence="1">Catalyzes the reversible oxidation of 3-phospho-D-glycerate to 3-phosphonooxypyruvate, the first step of the phosphorylated L-serine biosynthesis pathway. Also catalyzes the reversible oxidation of 2-hydroxyglutarate to 2-oxoglutarate.</text>
</comment>
<dbReference type="FunFam" id="3.40.50.720:FF:000041">
    <property type="entry name" value="D-3-phosphoglycerate dehydrogenase"/>
    <property type="match status" value="1"/>
</dbReference>
<dbReference type="GO" id="GO:0004617">
    <property type="term" value="F:phosphoglycerate dehydrogenase activity"/>
    <property type="evidence" value="ECO:0007669"/>
    <property type="project" value="UniProtKB-EC"/>
</dbReference>
<dbReference type="PROSITE" id="PS00065">
    <property type="entry name" value="D_2_HYDROXYACID_DH_1"/>
    <property type="match status" value="1"/>
</dbReference>
<feature type="domain" description="ACT" evidence="15">
    <location>
        <begin position="341"/>
        <end position="410"/>
    </location>
</feature>
<evidence type="ECO:0000256" key="11">
    <source>
        <dbReference type="ARBA" id="ARBA00030455"/>
    </source>
</evidence>
<comment type="similarity">
    <text evidence="3 14">Belongs to the D-isomer specific 2-hydroxyacid dehydrogenase family.</text>
</comment>
<dbReference type="EMBL" id="JAZIBG010000049">
    <property type="protein sequence ID" value="MEF7616901.1"/>
    <property type="molecule type" value="Genomic_DNA"/>
</dbReference>
<dbReference type="EC" id="1.1.1.399" evidence="4"/>
<dbReference type="SUPFAM" id="SSF52283">
    <property type="entry name" value="Formate/glycerate dehydrogenase catalytic domain-like"/>
    <property type="match status" value="1"/>
</dbReference>
<dbReference type="InterPro" id="IPR006140">
    <property type="entry name" value="D-isomer_DH_NAD-bd"/>
</dbReference>
<evidence type="ECO:0000256" key="7">
    <source>
        <dbReference type="ARBA" id="ARBA00022605"/>
    </source>
</evidence>
<dbReference type="PROSITE" id="PS00670">
    <property type="entry name" value="D_2_HYDROXYACID_DH_2"/>
    <property type="match status" value="1"/>
</dbReference>
<keyword evidence="10" id="KW-0718">Serine biosynthesis</keyword>
<evidence type="ECO:0000313" key="17">
    <source>
        <dbReference type="Proteomes" id="UP001336250"/>
    </source>
</evidence>
<keyword evidence="7" id="KW-0028">Amino-acid biosynthesis</keyword>
<dbReference type="EC" id="1.1.1.95" evidence="5"/>
<reference evidence="16 17" key="1">
    <citation type="submission" date="2024-02" db="EMBL/GenBank/DDBJ databases">
        <title>Genome sequence of Aquincola sp. MAHUQ-54.</title>
        <authorList>
            <person name="Huq M.A."/>
        </authorList>
    </citation>
    <scope>NUCLEOTIDE SEQUENCE [LARGE SCALE GENOMIC DNA]</scope>
    <source>
        <strain evidence="16 17">MAHUQ-54</strain>
    </source>
</reference>
<comment type="catalytic activity">
    <reaction evidence="12">
        <text>(R)-2-hydroxyglutarate + NAD(+) = 2-oxoglutarate + NADH + H(+)</text>
        <dbReference type="Rhea" id="RHEA:49612"/>
        <dbReference type="ChEBI" id="CHEBI:15378"/>
        <dbReference type="ChEBI" id="CHEBI:15801"/>
        <dbReference type="ChEBI" id="CHEBI:16810"/>
        <dbReference type="ChEBI" id="CHEBI:57540"/>
        <dbReference type="ChEBI" id="CHEBI:57945"/>
        <dbReference type="EC" id="1.1.1.399"/>
    </reaction>
</comment>
<evidence type="ECO:0000256" key="6">
    <source>
        <dbReference type="ARBA" id="ARBA00021582"/>
    </source>
</evidence>
<dbReference type="CDD" id="cd04901">
    <property type="entry name" value="ACT_3PGDH"/>
    <property type="match status" value="1"/>
</dbReference>
<dbReference type="GO" id="GO:0051287">
    <property type="term" value="F:NAD binding"/>
    <property type="evidence" value="ECO:0007669"/>
    <property type="project" value="InterPro"/>
</dbReference>
<dbReference type="SUPFAM" id="SSF51735">
    <property type="entry name" value="NAD(P)-binding Rossmann-fold domains"/>
    <property type="match status" value="1"/>
</dbReference>
<dbReference type="PANTHER" id="PTHR42789">
    <property type="entry name" value="D-ISOMER SPECIFIC 2-HYDROXYACID DEHYDROGENASE FAMILY PROTEIN (AFU_ORTHOLOGUE AFUA_6G10090)"/>
    <property type="match status" value="1"/>
</dbReference>
<evidence type="ECO:0000313" key="16">
    <source>
        <dbReference type="EMBL" id="MEF7616901.1"/>
    </source>
</evidence>
<evidence type="ECO:0000256" key="14">
    <source>
        <dbReference type="RuleBase" id="RU003719"/>
    </source>
</evidence>
<evidence type="ECO:0000256" key="8">
    <source>
        <dbReference type="ARBA" id="ARBA00023002"/>
    </source>
</evidence>
<evidence type="ECO:0000256" key="13">
    <source>
        <dbReference type="ARBA" id="ARBA00048731"/>
    </source>
</evidence>
<organism evidence="16 17">
    <name type="scientific">Aquincola agrisoli</name>
    <dbReference type="NCBI Taxonomy" id="3119538"/>
    <lineage>
        <taxon>Bacteria</taxon>
        <taxon>Pseudomonadati</taxon>
        <taxon>Pseudomonadota</taxon>
        <taxon>Betaproteobacteria</taxon>
        <taxon>Burkholderiales</taxon>
        <taxon>Sphaerotilaceae</taxon>
        <taxon>Aquincola</taxon>
    </lineage>
</organism>
<keyword evidence="9" id="KW-0520">NAD</keyword>
<dbReference type="Pfam" id="PF02826">
    <property type="entry name" value="2-Hacid_dh_C"/>
    <property type="match status" value="1"/>
</dbReference>
<dbReference type="Pfam" id="PF00389">
    <property type="entry name" value="2-Hacid_dh"/>
    <property type="match status" value="1"/>
</dbReference>
<dbReference type="InterPro" id="IPR045865">
    <property type="entry name" value="ACT-like_dom_sf"/>
</dbReference>
<dbReference type="SUPFAM" id="SSF55021">
    <property type="entry name" value="ACT-like"/>
    <property type="match status" value="1"/>
</dbReference>
<dbReference type="InterPro" id="IPR054480">
    <property type="entry name" value="AHAS_small-like_ACT"/>
</dbReference>
<comment type="pathway">
    <text evidence="2">Amino-acid biosynthesis; L-serine biosynthesis; L-serine from 3-phospho-D-glycerate: step 1/3.</text>
</comment>
<keyword evidence="17" id="KW-1185">Reference proteome</keyword>
<evidence type="ECO:0000256" key="12">
    <source>
        <dbReference type="ARBA" id="ARBA00048126"/>
    </source>
</evidence>
<dbReference type="CDD" id="cd12176">
    <property type="entry name" value="PGDH_3"/>
    <property type="match status" value="1"/>
</dbReference>